<dbReference type="VEuPathDB" id="VectorBase:MDOMA2_003471"/>
<dbReference type="GO" id="GO:0005576">
    <property type="term" value="C:extracellular region"/>
    <property type="evidence" value="ECO:0007669"/>
    <property type="project" value="UniProtKB-SubCell"/>
</dbReference>
<dbReference type="InterPro" id="IPR018114">
    <property type="entry name" value="TRYPSIN_HIS"/>
</dbReference>
<accession>A0A1I8M570</accession>
<keyword evidence="5" id="KW-0378">Hydrolase</keyword>
<dbReference type="PANTHER" id="PTHR24276">
    <property type="entry name" value="POLYSERASE-RELATED"/>
    <property type="match status" value="1"/>
</dbReference>
<protein>
    <submittedName>
        <fullName evidence="9">Uncharacterized protein</fullName>
    </submittedName>
</protein>
<dbReference type="InterPro" id="IPR001254">
    <property type="entry name" value="Trypsin_dom"/>
</dbReference>
<sequence>MAIRQQGFFACLFLIFSIARLEALPSSHVDSRIINGTEVNWNNTRYVVSIRMAFLDNMIYGAGHMCGGSLIAPDIVLTAAHCIWSENQEKFRSPQEFSVVVGSLDRTRKDRNTLQFAVKDIIWGPNFDPDTFEDDIAIMILNQTVPRTYNEYSLIEMNENRNLAAGTKCTVSGWGLTEKNLYATKLRSVEVPIVSRSECSEHYGAENLIDGMLCAGYMNGGRDACSADSGGPLVCNDKLVGIVSFGVGCAMPGYPGIYTDVAYHIDWIRNKTGLKTKEYLQLQNDYFNYTIVPYANNSTGSSNSTHGSNSSTAIFKRSFNFMILILLCIYKTM</sequence>
<dbReference type="Pfam" id="PF00089">
    <property type="entry name" value="Trypsin"/>
    <property type="match status" value="1"/>
</dbReference>
<dbReference type="EnsemblMetazoa" id="MDOA001354-RA">
    <property type="protein sequence ID" value="MDOA001354-PA"/>
    <property type="gene ID" value="MDOA001354"/>
</dbReference>
<reference evidence="9" key="1">
    <citation type="submission" date="2020-05" db="UniProtKB">
        <authorList>
            <consortium name="EnsemblMetazoa"/>
        </authorList>
    </citation>
    <scope>IDENTIFICATION</scope>
    <source>
        <strain evidence="9">Aabys</strain>
    </source>
</reference>
<dbReference type="PROSITE" id="PS50240">
    <property type="entry name" value="TRYPSIN_DOM"/>
    <property type="match status" value="1"/>
</dbReference>
<dbReference type="Gene3D" id="2.40.10.10">
    <property type="entry name" value="Trypsin-like serine proteases"/>
    <property type="match status" value="1"/>
</dbReference>
<keyword evidence="8" id="KW-1015">Disulfide bond</keyword>
<evidence type="ECO:0000256" key="5">
    <source>
        <dbReference type="ARBA" id="ARBA00022801"/>
    </source>
</evidence>
<evidence type="ECO:0000256" key="8">
    <source>
        <dbReference type="ARBA" id="ARBA00023157"/>
    </source>
</evidence>
<keyword evidence="3" id="KW-0964">Secreted</keyword>
<evidence type="ECO:0000313" key="9">
    <source>
        <dbReference type="EnsemblMetazoa" id="MDOA001354-PA"/>
    </source>
</evidence>
<dbReference type="eggNOG" id="KOG3627">
    <property type="taxonomic scope" value="Eukaryota"/>
</dbReference>
<dbReference type="GO" id="GO:0016485">
    <property type="term" value="P:protein processing"/>
    <property type="evidence" value="ECO:0007669"/>
    <property type="project" value="UniProtKB-ARBA"/>
</dbReference>
<dbReference type="SUPFAM" id="SSF50494">
    <property type="entry name" value="Trypsin-like serine proteases"/>
    <property type="match status" value="1"/>
</dbReference>
<dbReference type="FunFam" id="2.40.10.10:FF:000047">
    <property type="entry name" value="Trypsin eta"/>
    <property type="match status" value="1"/>
</dbReference>
<comment type="subcellular location">
    <subcellularLocation>
        <location evidence="1">Secreted</location>
    </subcellularLocation>
</comment>
<organism evidence="9">
    <name type="scientific">Musca domestica</name>
    <name type="common">House fly</name>
    <dbReference type="NCBI Taxonomy" id="7370"/>
    <lineage>
        <taxon>Eukaryota</taxon>
        <taxon>Metazoa</taxon>
        <taxon>Ecdysozoa</taxon>
        <taxon>Arthropoda</taxon>
        <taxon>Hexapoda</taxon>
        <taxon>Insecta</taxon>
        <taxon>Pterygota</taxon>
        <taxon>Neoptera</taxon>
        <taxon>Endopterygota</taxon>
        <taxon>Diptera</taxon>
        <taxon>Brachycera</taxon>
        <taxon>Muscomorpha</taxon>
        <taxon>Muscoidea</taxon>
        <taxon>Muscidae</taxon>
        <taxon>Musca</taxon>
    </lineage>
</organism>
<proteinExistence type="inferred from homology"/>
<keyword evidence="4" id="KW-0645">Protease</keyword>
<dbReference type="PANTHER" id="PTHR24276:SF91">
    <property type="entry name" value="AT26814P-RELATED"/>
    <property type="match status" value="1"/>
</dbReference>
<evidence type="ECO:0000256" key="6">
    <source>
        <dbReference type="ARBA" id="ARBA00022825"/>
    </source>
</evidence>
<dbReference type="InterPro" id="IPR050430">
    <property type="entry name" value="Peptidase_S1"/>
</dbReference>
<keyword evidence="6" id="KW-0720">Serine protease</keyword>
<dbReference type="AlphaFoldDB" id="A0A1I8M570"/>
<evidence type="ECO:0000256" key="7">
    <source>
        <dbReference type="ARBA" id="ARBA00023145"/>
    </source>
</evidence>
<name>A0A1I8M570_MUSDO</name>
<dbReference type="InterPro" id="IPR043504">
    <property type="entry name" value="Peptidase_S1_PA_chymotrypsin"/>
</dbReference>
<dbReference type="GO" id="GO:0004252">
    <property type="term" value="F:serine-type endopeptidase activity"/>
    <property type="evidence" value="ECO:0007669"/>
    <property type="project" value="InterPro"/>
</dbReference>
<evidence type="ECO:0000256" key="2">
    <source>
        <dbReference type="ARBA" id="ARBA00007664"/>
    </source>
</evidence>
<dbReference type="InterPro" id="IPR001314">
    <property type="entry name" value="Peptidase_S1A"/>
</dbReference>
<evidence type="ECO:0000256" key="3">
    <source>
        <dbReference type="ARBA" id="ARBA00022525"/>
    </source>
</evidence>
<dbReference type="SMART" id="SM00020">
    <property type="entry name" value="Tryp_SPc"/>
    <property type="match status" value="1"/>
</dbReference>
<dbReference type="CDD" id="cd00190">
    <property type="entry name" value="Tryp_SPc"/>
    <property type="match status" value="1"/>
</dbReference>
<dbReference type="PROSITE" id="PS00134">
    <property type="entry name" value="TRYPSIN_HIS"/>
    <property type="match status" value="1"/>
</dbReference>
<dbReference type="PRINTS" id="PR00722">
    <property type="entry name" value="CHYMOTRYPSIN"/>
</dbReference>
<dbReference type="VEuPathDB" id="VectorBase:MDOA001354"/>
<keyword evidence="7" id="KW-0865">Zymogen</keyword>
<dbReference type="InterPro" id="IPR009003">
    <property type="entry name" value="Peptidase_S1_PA"/>
</dbReference>
<evidence type="ECO:0000256" key="4">
    <source>
        <dbReference type="ARBA" id="ARBA00022670"/>
    </source>
</evidence>
<evidence type="ECO:0000256" key="1">
    <source>
        <dbReference type="ARBA" id="ARBA00004613"/>
    </source>
</evidence>
<comment type="similarity">
    <text evidence="2">Belongs to the peptidase S1 family.</text>
</comment>